<gene>
    <name evidence="1" type="ORF">Goshw_006860</name>
</gene>
<organism evidence="1 2">
    <name type="scientific">Gossypium schwendimanii</name>
    <name type="common">Cotton</name>
    <dbReference type="NCBI Taxonomy" id="34291"/>
    <lineage>
        <taxon>Eukaryota</taxon>
        <taxon>Viridiplantae</taxon>
        <taxon>Streptophyta</taxon>
        <taxon>Embryophyta</taxon>
        <taxon>Tracheophyta</taxon>
        <taxon>Spermatophyta</taxon>
        <taxon>Magnoliopsida</taxon>
        <taxon>eudicotyledons</taxon>
        <taxon>Gunneridae</taxon>
        <taxon>Pentapetalae</taxon>
        <taxon>rosids</taxon>
        <taxon>malvids</taxon>
        <taxon>Malvales</taxon>
        <taxon>Malvaceae</taxon>
        <taxon>Malvoideae</taxon>
        <taxon>Gossypium</taxon>
    </lineage>
</organism>
<proteinExistence type="predicted"/>
<accession>A0A7J9LEB6</accession>
<dbReference type="Proteomes" id="UP000593576">
    <property type="component" value="Unassembled WGS sequence"/>
</dbReference>
<evidence type="ECO:0000313" key="2">
    <source>
        <dbReference type="Proteomes" id="UP000593576"/>
    </source>
</evidence>
<dbReference type="AlphaFoldDB" id="A0A7J9LEB6"/>
<sequence length="49" mass="6183">MEEFGEEPMSLRHWHSEHREYSLEGQWYLHWLWMAKLVFGKCFKCYMTN</sequence>
<reference evidence="1 2" key="1">
    <citation type="journal article" date="2019" name="Genome Biol. Evol.">
        <title>Insights into the evolution of the New World diploid cottons (Gossypium, subgenus Houzingenia) based on genome sequencing.</title>
        <authorList>
            <person name="Grover C.E."/>
            <person name="Arick M.A. 2nd"/>
            <person name="Thrash A."/>
            <person name="Conover J.L."/>
            <person name="Sanders W.S."/>
            <person name="Peterson D.G."/>
            <person name="Frelichowski J.E."/>
            <person name="Scheffler J.A."/>
            <person name="Scheffler B.E."/>
            <person name="Wendel J.F."/>
        </authorList>
    </citation>
    <scope>NUCLEOTIDE SEQUENCE [LARGE SCALE GENOMIC DNA]</scope>
    <source>
        <strain evidence="1">1</strain>
        <tissue evidence="1">Leaf</tissue>
    </source>
</reference>
<evidence type="ECO:0000313" key="1">
    <source>
        <dbReference type="EMBL" id="MBA0857060.1"/>
    </source>
</evidence>
<keyword evidence="2" id="KW-1185">Reference proteome</keyword>
<name>A0A7J9LEB6_GOSSC</name>
<dbReference type="EMBL" id="JABFAF010000006">
    <property type="protein sequence ID" value="MBA0857060.1"/>
    <property type="molecule type" value="Genomic_DNA"/>
</dbReference>
<comment type="caution">
    <text evidence="1">The sequence shown here is derived from an EMBL/GenBank/DDBJ whole genome shotgun (WGS) entry which is preliminary data.</text>
</comment>
<protein>
    <submittedName>
        <fullName evidence="1">Uncharacterized protein</fullName>
    </submittedName>
</protein>